<reference evidence="3" key="1">
    <citation type="submission" date="2024-03" db="EMBL/GenBank/DDBJ databases">
        <title>Chitinophaga horti sp. nov., isolated from garden soil.</title>
        <authorList>
            <person name="Lee D.S."/>
            <person name="Han D.M."/>
            <person name="Baek J.H."/>
            <person name="Choi D.G."/>
            <person name="Jeon J.H."/>
            <person name="Jeon C.O."/>
        </authorList>
    </citation>
    <scope>NUCLEOTIDE SEQUENCE [LARGE SCALE GENOMIC DNA]</scope>
    <source>
        <strain evidence="3">GPA1</strain>
    </source>
</reference>
<dbReference type="EMBL" id="CP149822">
    <property type="protein sequence ID" value="WZN42093.1"/>
    <property type="molecule type" value="Genomic_DNA"/>
</dbReference>
<evidence type="ECO:0000313" key="3">
    <source>
        <dbReference type="Proteomes" id="UP001485459"/>
    </source>
</evidence>
<organism evidence="2 3">
    <name type="scientific">Chitinophaga pollutisoli</name>
    <dbReference type="NCBI Taxonomy" id="3133966"/>
    <lineage>
        <taxon>Bacteria</taxon>
        <taxon>Pseudomonadati</taxon>
        <taxon>Bacteroidota</taxon>
        <taxon>Chitinophagia</taxon>
        <taxon>Chitinophagales</taxon>
        <taxon>Chitinophagaceae</taxon>
        <taxon>Chitinophaga</taxon>
    </lineage>
</organism>
<name>A0ABZ2YRH0_9BACT</name>
<proteinExistence type="predicted"/>
<evidence type="ECO:0008006" key="4">
    <source>
        <dbReference type="Google" id="ProtNLM"/>
    </source>
</evidence>
<feature type="compositionally biased region" description="Basic and acidic residues" evidence="1">
    <location>
        <begin position="348"/>
        <end position="364"/>
    </location>
</feature>
<evidence type="ECO:0000256" key="1">
    <source>
        <dbReference type="SAM" id="MobiDB-lite"/>
    </source>
</evidence>
<feature type="region of interest" description="Disordered" evidence="1">
    <location>
        <begin position="348"/>
        <end position="372"/>
    </location>
</feature>
<evidence type="ECO:0000313" key="2">
    <source>
        <dbReference type="EMBL" id="WZN42093.1"/>
    </source>
</evidence>
<dbReference type="Proteomes" id="UP001485459">
    <property type="component" value="Chromosome"/>
</dbReference>
<dbReference type="RefSeq" id="WP_341836932.1">
    <property type="nucleotide sequence ID" value="NZ_CP149822.1"/>
</dbReference>
<sequence length="372" mass="43694">MIKKDDLDYIFEEYKGHTIASHRNNVAEKDINNLIIVYRTEDFPEYGFIVGLDDSKLSGRRKSFPHNMEDAKSYIDWVVDVRQQKEAGKTEREKPTVFIEGTEFIVDGLKDELREKSNPRNVMHIKEMQYVGNGNGYTFHYDVSTKNFPTNERRRELAFTDSTDLQLVQIPELTSIDPIGVAQKYNLSLEEVKGKIDFGLTIEKGSLLDLRWNKGVLPTLDIEGHTFYVDIQMDMLRPKDDFRSKGIVFSEIEKFYDHDTQRYFIPYHPKAHEFRDIDYESITQIPKDLMVVSFPNEAILDPVGWNKKHGFDLIDEMKEPGLRMNFKAVPETWEHIYVPERIKENLDKLQKESKKEKPDRTVDKSRKRGRKM</sequence>
<gene>
    <name evidence="2" type="ORF">WJU16_03465</name>
</gene>
<protein>
    <recommendedName>
        <fullName evidence="4">Schlafen AlbA-2 domain-containing protein</fullName>
    </recommendedName>
</protein>
<accession>A0ABZ2YRH0</accession>
<keyword evidence="3" id="KW-1185">Reference proteome</keyword>